<evidence type="ECO:0000256" key="1">
    <source>
        <dbReference type="ARBA" id="ARBA00004496"/>
    </source>
</evidence>
<dbReference type="PANTHER" id="PTHR44085:SF2">
    <property type="entry name" value="SEPIAPTERIN REDUCTASE"/>
    <property type="match status" value="1"/>
</dbReference>
<gene>
    <name evidence="8" type="ORF">CUNI_LOCUS19670</name>
</gene>
<keyword evidence="5" id="KW-0963">Cytoplasm</keyword>
<dbReference type="EC" id="1.1.1.153" evidence="3"/>
<dbReference type="PRINTS" id="PR00081">
    <property type="entry name" value="GDHRDH"/>
</dbReference>
<sequence>MADSILQKKSVCVVTGPTRGLGRSIAYQLSKKLPDGSLFILLSKNKALLDEIAGLIITHRDEIRVVTSVFDQGSSDQGQFDNVFQDCLVKAGAHVNEFEQAILVNNAGTLELLELSRDLDNVNAVNVFFSTNITGCVVLTAKFLQVFSATAMKARVIINISSLAAVSPMKSWLLYCMAKSSRDMMMKVIGEEEDNIRTLNYAPGPLATDMSVIASTETKDPSLRAWFEDQVKNKTLVECDQSVEKLITVLEKNSFANGAHIDYYDEA</sequence>
<dbReference type="AlphaFoldDB" id="A0A8S4A1E0"/>
<accession>A0A8S4A1E0</accession>
<comment type="subcellular location">
    <subcellularLocation>
        <location evidence="1">Cytoplasm</location>
    </subcellularLocation>
</comment>
<evidence type="ECO:0000256" key="3">
    <source>
        <dbReference type="ARBA" id="ARBA00013075"/>
    </source>
</evidence>
<dbReference type="GO" id="GO:0006729">
    <property type="term" value="P:tetrahydrobiopterin biosynthetic process"/>
    <property type="evidence" value="ECO:0007669"/>
    <property type="project" value="InterPro"/>
</dbReference>
<dbReference type="OrthoDB" id="153074at2759"/>
<evidence type="ECO:0000256" key="6">
    <source>
        <dbReference type="ARBA" id="ARBA00022857"/>
    </source>
</evidence>
<dbReference type="Proteomes" id="UP000678393">
    <property type="component" value="Unassembled WGS sequence"/>
</dbReference>
<organism evidence="8 9">
    <name type="scientific">Candidula unifasciata</name>
    <dbReference type="NCBI Taxonomy" id="100452"/>
    <lineage>
        <taxon>Eukaryota</taxon>
        <taxon>Metazoa</taxon>
        <taxon>Spiralia</taxon>
        <taxon>Lophotrochozoa</taxon>
        <taxon>Mollusca</taxon>
        <taxon>Gastropoda</taxon>
        <taxon>Heterobranchia</taxon>
        <taxon>Euthyneura</taxon>
        <taxon>Panpulmonata</taxon>
        <taxon>Eupulmonata</taxon>
        <taxon>Stylommatophora</taxon>
        <taxon>Helicina</taxon>
        <taxon>Helicoidea</taxon>
        <taxon>Geomitridae</taxon>
        <taxon>Candidula</taxon>
    </lineage>
</organism>
<dbReference type="InterPro" id="IPR036291">
    <property type="entry name" value="NAD(P)-bd_dom_sf"/>
</dbReference>
<evidence type="ECO:0000313" key="8">
    <source>
        <dbReference type="EMBL" id="CAG5134112.1"/>
    </source>
</evidence>
<dbReference type="GO" id="GO:0005737">
    <property type="term" value="C:cytoplasm"/>
    <property type="evidence" value="ECO:0007669"/>
    <property type="project" value="UniProtKB-SubCell"/>
</dbReference>
<proteinExistence type="inferred from homology"/>
<comment type="caution">
    <text evidence="8">The sequence shown here is derived from an EMBL/GenBank/DDBJ whole genome shotgun (WGS) entry which is preliminary data.</text>
</comment>
<evidence type="ECO:0000256" key="5">
    <source>
        <dbReference type="ARBA" id="ARBA00022490"/>
    </source>
</evidence>
<comment type="similarity">
    <text evidence="2">Belongs to the sepiapterin reductase family.</text>
</comment>
<evidence type="ECO:0000256" key="2">
    <source>
        <dbReference type="ARBA" id="ARBA00010483"/>
    </source>
</evidence>
<dbReference type="SUPFAM" id="SSF51735">
    <property type="entry name" value="NAD(P)-binding Rossmann-fold domains"/>
    <property type="match status" value="1"/>
</dbReference>
<dbReference type="NCBIfam" id="TIGR01500">
    <property type="entry name" value="sepiapter_red"/>
    <property type="match status" value="1"/>
</dbReference>
<dbReference type="InterPro" id="IPR006393">
    <property type="entry name" value="Sepiapterin_red"/>
</dbReference>
<dbReference type="GO" id="GO:0004757">
    <property type="term" value="F:sepiapterin reductase (NADP+) activity"/>
    <property type="evidence" value="ECO:0007669"/>
    <property type="project" value="UniProtKB-EC"/>
</dbReference>
<dbReference type="InterPro" id="IPR051721">
    <property type="entry name" value="Biopterin_syn/organic_redct"/>
</dbReference>
<dbReference type="InterPro" id="IPR002347">
    <property type="entry name" value="SDR_fam"/>
</dbReference>
<keyword evidence="7" id="KW-0560">Oxidoreductase</keyword>
<name>A0A8S4A1E0_9EUPU</name>
<protein>
    <recommendedName>
        <fullName evidence="4">Sepiapterin reductase</fullName>
        <ecNumber evidence="3">1.1.1.153</ecNumber>
    </recommendedName>
</protein>
<dbReference type="PANTHER" id="PTHR44085">
    <property type="entry name" value="SEPIAPTERIN REDUCTASE"/>
    <property type="match status" value="1"/>
</dbReference>
<dbReference type="EMBL" id="CAJHNH020006802">
    <property type="protein sequence ID" value="CAG5134112.1"/>
    <property type="molecule type" value="Genomic_DNA"/>
</dbReference>
<keyword evidence="6" id="KW-0521">NADP</keyword>
<evidence type="ECO:0000256" key="4">
    <source>
        <dbReference type="ARBA" id="ARBA00019170"/>
    </source>
</evidence>
<evidence type="ECO:0000256" key="7">
    <source>
        <dbReference type="ARBA" id="ARBA00023002"/>
    </source>
</evidence>
<dbReference type="Gene3D" id="3.40.50.720">
    <property type="entry name" value="NAD(P)-binding Rossmann-like Domain"/>
    <property type="match status" value="1"/>
</dbReference>
<keyword evidence="9" id="KW-1185">Reference proteome</keyword>
<dbReference type="Pfam" id="PF00106">
    <property type="entry name" value="adh_short"/>
    <property type="match status" value="1"/>
</dbReference>
<evidence type="ECO:0000313" key="9">
    <source>
        <dbReference type="Proteomes" id="UP000678393"/>
    </source>
</evidence>
<reference evidence="8" key="1">
    <citation type="submission" date="2021-04" db="EMBL/GenBank/DDBJ databases">
        <authorList>
            <consortium name="Molecular Ecology Group"/>
        </authorList>
    </citation>
    <scope>NUCLEOTIDE SEQUENCE</scope>
</reference>